<reference evidence="1 2" key="1">
    <citation type="journal article" date="2004" name="Nat. Biotechnol.">
        <title>The genome sequence of the capnophilic rumen bacterium Mannheimia succiniciproducens.</title>
        <authorList>
            <person name="Hong S.H."/>
            <person name="Kim J.S."/>
            <person name="Lee S.Y."/>
            <person name="In Y.H."/>
            <person name="Choi S.S."/>
            <person name="Rih J.-K."/>
            <person name="Kim C.H."/>
            <person name="Jeong H."/>
            <person name="Hur C.G."/>
            <person name="Kim J.J."/>
        </authorList>
    </citation>
    <scope>NUCLEOTIDE SEQUENCE [LARGE SCALE GENOMIC DNA]</scope>
    <source>
        <strain evidence="2">KCTC 0769BP / MBEL55E</strain>
    </source>
</reference>
<dbReference type="EMBL" id="AE016827">
    <property type="protein sequence ID" value="AAU38552.1"/>
    <property type="molecule type" value="Genomic_DNA"/>
</dbReference>
<keyword evidence="2" id="KW-1185">Reference proteome</keyword>
<dbReference type="HOGENOM" id="CLU_3345562_0_0_6"/>
<dbReference type="Proteomes" id="UP000000607">
    <property type="component" value="Chromosome"/>
</dbReference>
<protein>
    <submittedName>
        <fullName evidence="1">Uncharacterized protein</fullName>
    </submittedName>
</protein>
<name>Q65R58_MANSM</name>
<proteinExistence type="predicted"/>
<organism evidence="1 2">
    <name type="scientific">Mannheimia succiniciproducens (strain KCTC 0769BP / MBEL55E)</name>
    <dbReference type="NCBI Taxonomy" id="221988"/>
    <lineage>
        <taxon>Bacteria</taxon>
        <taxon>Pseudomonadati</taxon>
        <taxon>Pseudomonadota</taxon>
        <taxon>Gammaproteobacteria</taxon>
        <taxon>Pasteurellales</taxon>
        <taxon>Pasteurellaceae</taxon>
        <taxon>Basfia</taxon>
    </lineage>
</organism>
<dbReference type="AlphaFoldDB" id="Q65R58"/>
<accession>Q65R58</accession>
<evidence type="ECO:0000313" key="1">
    <source>
        <dbReference type="EMBL" id="AAU38552.1"/>
    </source>
</evidence>
<dbReference type="KEGG" id="msu:MS1945"/>
<evidence type="ECO:0000313" key="2">
    <source>
        <dbReference type="Proteomes" id="UP000000607"/>
    </source>
</evidence>
<sequence length="37" mass="4013">MAGYFALTYLGKITPKLTSLFAPVTLGKLLGKLCILR</sequence>
<gene>
    <name evidence="1" type="ordered locus">MS1945</name>
</gene>